<name>A0A9P4VS24_9PEZI</name>
<dbReference type="OrthoDB" id="5310959at2759"/>
<evidence type="ECO:0000256" key="8">
    <source>
        <dbReference type="SAM" id="MobiDB-lite"/>
    </source>
</evidence>
<dbReference type="InterPro" id="IPR019680">
    <property type="entry name" value="Mediator_Med1"/>
</dbReference>
<proteinExistence type="inferred from homology"/>
<sequence length="619" mass="68738">MRLSYSELGALANSSSGGRGDDEDRRRRLEAAISIIRTRPGRVSEDGVERICRRSGLEVLWEDRRKDGSRQLTIAGQTVLLDIDFKDSTVDRVALTFPGSSNSVTQHTESAARILQDDLTPPKWIARMNWKLDRFSGNLELLAKLDKLSTSPEQSCFEAIGGIYNSLRQLFEHEKKTTLSLMGPNRTHAEVKAEREVLCRKSGRPRMNVSNRIGLSLEYWMDNRYVLNQSPHPEPSSNDTQIYSLLIECDPAVNQLYPPLRISSSWLSPNVFKPSSAADLLNTPQIDWLDPPPTYIPPNQNEVQTGLLEGKLPKGRFVAKLHPPLVVPLIMAQNISSMSGGPLQQESMRLTTVEGLLLRPDEKESDIVAASLTAGPPKPTATERMVLAEDSVEGRNYVERTHTNSLFLRSAEYGRVVEEIAFEHPRQLVEILPTLRQYAFLRTLVLGTFGPSDDSTAAESSEKLLPRLPPLSVDVSLTTNPAPNLTVVFPVPGREVALFPDKSVLKQGSLLPTSNSDITLESLLTPPWSSSDHDGTQPALITIALSILPNAEVEVTDQNVYPAPNLNLNGTGKRKEGQTQKDEVERLEKVRRLGRALEVAGNTGLWVEWVGRESRFARE</sequence>
<dbReference type="PANTHER" id="PTHR35041">
    <property type="entry name" value="MEDIATOR OF RNA POLYMERASE II TRANSCRIPTION SUBUNIT 1"/>
    <property type="match status" value="1"/>
</dbReference>
<dbReference type="AlphaFoldDB" id="A0A9P4VS24"/>
<evidence type="ECO:0000256" key="4">
    <source>
        <dbReference type="ARBA" id="ARBA00023159"/>
    </source>
</evidence>
<reference evidence="10" key="1">
    <citation type="journal article" date="2020" name="Stud. Mycol.">
        <title>101 Dothideomycetes genomes: a test case for predicting lifestyles and emergence of pathogens.</title>
        <authorList>
            <person name="Haridas S."/>
            <person name="Albert R."/>
            <person name="Binder M."/>
            <person name="Bloem J."/>
            <person name="Labutti K."/>
            <person name="Salamov A."/>
            <person name="Andreopoulos B."/>
            <person name="Baker S."/>
            <person name="Barry K."/>
            <person name="Bills G."/>
            <person name="Bluhm B."/>
            <person name="Cannon C."/>
            <person name="Castanera R."/>
            <person name="Culley D."/>
            <person name="Daum C."/>
            <person name="Ezra D."/>
            <person name="Gonzalez J."/>
            <person name="Henrissat B."/>
            <person name="Kuo A."/>
            <person name="Liang C."/>
            <person name="Lipzen A."/>
            <person name="Lutzoni F."/>
            <person name="Magnuson J."/>
            <person name="Mondo S."/>
            <person name="Nolan M."/>
            <person name="Ohm R."/>
            <person name="Pangilinan J."/>
            <person name="Park H.-J."/>
            <person name="Ramirez L."/>
            <person name="Alfaro M."/>
            <person name="Sun H."/>
            <person name="Tritt A."/>
            <person name="Yoshinaga Y."/>
            <person name="Zwiers L.-H."/>
            <person name="Turgeon B."/>
            <person name="Goodwin S."/>
            <person name="Spatafora J."/>
            <person name="Crous P."/>
            <person name="Grigoriev I."/>
        </authorList>
    </citation>
    <scope>NUCLEOTIDE SEQUENCE</scope>
    <source>
        <strain evidence="10">CBS 101060</strain>
    </source>
</reference>
<comment type="similarity">
    <text evidence="2 7">Belongs to the Mediator complex subunit 1 family.</text>
</comment>
<feature type="region of interest" description="Disordered" evidence="8">
    <location>
        <begin position="1"/>
        <end position="25"/>
    </location>
</feature>
<evidence type="ECO:0000259" key="9">
    <source>
        <dbReference type="Pfam" id="PF10744"/>
    </source>
</evidence>
<evidence type="ECO:0000256" key="1">
    <source>
        <dbReference type="ARBA" id="ARBA00004123"/>
    </source>
</evidence>
<keyword evidence="6 7" id="KW-0539">Nucleus</keyword>
<dbReference type="GO" id="GO:0045944">
    <property type="term" value="P:positive regulation of transcription by RNA polymerase II"/>
    <property type="evidence" value="ECO:0007669"/>
    <property type="project" value="UniProtKB-ARBA"/>
</dbReference>
<dbReference type="PANTHER" id="PTHR35041:SF4">
    <property type="entry name" value="MEDIATOR OF RNA POLYMERASE II TRANSCRIPTION SUBUNIT 1"/>
    <property type="match status" value="1"/>
</dbReference>
<keyword evidence="5 7" id="KW-0804">Transcription</keyword>
<keyword evidence="3 7" id="KW-0805">Transcription regulation</keyword>
<keyword evidence="11" id="KW-1185">Reference proteome</keyword>
<comment type="caution">
    <text evidence="10">The sequence shown here is derived from an EMBL/GenBank/DDBJ whole genome shotgun (WGS) entry which is preliminary data.</text>
</comment>
<dbReference type="GO" id="GO:0003712">
    <property type="term" value="F:transcription coregulator activity"/>
    <property type="evidence" value="ECO:0007669"/>
    <property type="project" value="InterPro"/>
</dbReference>
<evidence type="ECO:0000256" key="3">
    <source>
        <dbReference type="ARBA" id="ARBA00023015"/>
    </source>
</evidence>
<evidence type="ECO:0000256" key="7">
    <source>
        <dbReference type="RuleBase" id="RU364059"/>
    </source>
</evidence>
<feature type="domain" description="Mediator complex subunit Med1" evidence="9">
    <location>
        <begin position="32"/>
        <end position="446"/>
    </location>
</feature>
<accession>A0A9P4VS24</accession>
<evidence type="ECO:0000313" key="10">
    <source>
        <dbReference type="EMBL" id="KAF2840000.1"/>
    </source>
</evidence>
<dbReference type="Proteomes" id="UP000799429">
    <property type="component" value="Unassembled WGS sequence"/>
</dbReference>
<evidence type="ECO:0000256" key="6">
    <source>
        <dbReference type="ARBA" id="ARBA00023242"/>
    </source>
</evidence>
<keyword evidence="4 7" id="KW-0010">Activator</keyword>
<evidence type="ECO:0000256" key="5">
    <source>
        <dbReference type="ARBA" id="ARBA00023163"/>
    </source>
</evidence>
<organism evidence="10 11">
    <name type="scientific">Patellaria atrata CBS 101060</name>
    <dbReference type="NCBI Taxonomy" id="1346257"/>
    <lineage>
        <taxon>Eukaryota</taxon>
        <taxon>Fungi</taxon>
        <taxon>Dikarya</taxon>
        <taxon>Ascomycota</taxon>
        <taxon>Pezizomycotina</taxon>
        <taxon>Dothideomycetes</taxon>
        <taxon>Dothideomycetes incertae sedis</taxon>
        <taxon>Patellariales</taxon>
        <taxon>Patellariaceae</taxon>
        <taxon>Patellaria</taxon>
    </lineage>
</organism>
<comment type="function">
    <text evidence="7">Component of the Mediator complex, a coactivator involved in the regulated transcription of nearly all RNA polymerase II-dependent genes. Mediator functions as a bridge to convey information from gene-specific regulatory proteins to the basal RNA polymerase II transcription machinery. Mediator is recruited to promoters by direct interactions with regulatory proteins and serves as a scaffold for the assembly of a functional preinitiation complex with RNA polymerase II and the general transcription factors.</text>
</comment>
<dbReference type="EMBL" id="MU006093">
    <property type="protein sequence ID" value="KAF2840000.1"/>
    <property type="molecule type" value="Genomic_DNA"/>
</dbReference>
<comment type="subcellular location">
    <subcellularLocation>
        <location evidence="1 7">Nucleus</location>
    </subcellularLocation>
</comment>
<dbReference type="Pfam" id="PF10744">
    <property type="entry name" value="Med1"/>
    <property type="match status" value="1"/>
</dbReference>
<evidence type="ECO:0000256" key="2">
    <source>
        <dbReference type="ARBA" id="ARBA00006210"/>
    </source>
</evidence>
<gene>
    <name evidence="10" type="ORF">M501DRAFT_931923</name>
</gene>
<dbReference type="GO" id="GO:0016592">
    <property type="term" value="C:mediator complex"/>
    <property type="evidence" value="ECO:0007669"/>
    <property type="project" value="InterPro"/>
</dbReference>
<protein>
    <recommendedName>
        <fullName evidence="7">Mediator of RNA polymerase II transcription subunit 1</fullName>
    </recommendedName>
    <alternativeName>
        <fullName evidence="7">Mediator complex subunit 1</fullName>
    </alternativeName>
</protein>
<evidence type="ECO:0000313" key="11">
    <source>
        <dbReference type="Proteomes" id="UP000799429"/>
    </source>
</evidence>